<dbReference type="CTD" id="54461"/>
<dbReference type="Gene3D" id="1.20.1280.50">
    <property type="match status" value="1"/>
</dbReference>
<reference evidence="5" key="1">
    <citation type="submission" date="2025-08" db="UniProtKB">
        <authorList>
            <consortium name="RefSeq"/>
        </authorList>
    </citation>
    <scope>IDENTIFICATION</scope>
</reference>
<dbReference type="InterPro" id="IPR042508">
    <property type="entry name" value="FBXW5"/>
</dbReference>
<feature type="compositionally biased region" description="Acidic residues" evidence="2">
    <location>
        <begin position="298"/>
        <end position="315"/>
    </location>
</feature>
<dbReference type="OrthoDB" id="192402at2759"/>
<feature type="repeat" description="WD" evidence="1">
    <location>
        <begin position="541"/>
        <end position="573"/>
    </location>
</feature>
<feature type="region of interest" description="Disordered" evidence="2">
    <location>
        <begin position="292"/>
        <end position="326"/>
    </location>
</feature>
<dbReference type="RefSeq" id="XP_012672023.1">
    <property type="nucleotide sequence ID" value="XM_012816569.3"/>
</dbReference>
<sequence length="619" mass="70133">MADVPALPDSLVLEIFLQLPHNAVLSAGLTCHQWLAVSRDEFLWRELFYSYYRIPRSVPRHPAAVSWYREFKRLYDCIPCVEVQTLKEHHDQVLHLAFSHRGHRFSSCSKDCTVKLWDTERLDGTITLVHSSSMRQFNWGYTQFSQFNADDTLLLVSGVYLGPHHSSSGEIAVISLENYTLLSRVRNKPYDVFGCWLNETHLISGNLHWIGNMTSCSVLWLNKAFQDVESENVNVVKRLFKIQNINASTIRTVMVAHCRRHDTPDLLLDYEAQSQARALAQQTGHKHQPILFDLGGTDSEEEEEGCEEEDDEEQQQGEGRPLAANLSQVKYTPLEHVIQGRRSGMTEERELENKVAMLMGKSHTKASNPSVFSSSAAGEAEDMTYLLFTTGSLTYSPHQIGIKRIMPDQMTTCGPVLGEERSSDEFFDSLDHVIDIHGHIIGMGLSPDHRYLYVNSRAWPAGCVISDPMSPPPIAEEIDLHVIDLKSLREERRSLRAHRAFTPNDECFFIFLDVSRDFVASGAEDKHGYIWDRHYNICLAKLQHTDVVNSVAFSPADQELLLSASDDSTIKVWRSPRAMRLAQCPPRALRSGRNLIANLLTRRNTHLNANANVNVNGKP</sequence>
<proteinExistence type="predicted"/>
<evidence type="ECO:0000313" key="5">
    <source>
        <dbReference type="RefSeq" id="XP_012672023.1"/>
    </source>
</evidence>
<keyword evidence="4" id="KW-1185">Reference proteome</keyword>
<dbReference type="GeneID" id="105890531"/>
<dbReference type="Gene3D" id="2.130.10.10">
    <property type="entry name" value="YVTN repeat-like/Quinoprotein amine dehydrogenase"/>
    <property type="match status" value="2"/>
</dbReference>
<dbReference type="InterPro" id="IPR001680">
    <property type="entry name" value="WD40_rpt"/>
</dbReference>
<dbReference type="AlphaFoldDB" id="A0A6P3VHQ2"/>
<keyword evidence="1" id="KW-0853">WD repeat</keyword>
<organism evidence="4 5">
    <name type="scientific">Clupea harengus</name>
    <name type="common">Atlantic herring</name>
    <dbReference type="NCBI Taxonomy" id="7950"/>
    <lineage>
        <taxon>Eukaryota</taxon>
        <taxon>Metazoa</taxon>
        <taxon>Chordata</taxon>
        <taxon>Craniata</taxon>
        <taxon>Vertebrata</taxon>
        <taxon>Euteleostomi</taxon>
        <taxon>Actinopterygii</taxon>
        <taxon>Neopterygii</taxon>
        <taxon>Teleostei</taxon>
        <taxon>Clupei</taxon>
        <taxon>Clupeiformes</taxon>
        <taxon>Clupeoidei</taxon>
        <taxon>Clupeidae</taxon>
        <taxon>Clupea</taxon>
    </lineage>
</organism>
<dbReference type="PANTHER" id="PTHR20995">
    <property type="entry name" value="F-BOX/WD REPEAT-CONTAINING PROTEIN 5"/>
    <property type="match status" value="1"/>
</dbReference>
<dbReference type="Pfam" id="PF00400">
    <property type="entry name" value="WD40"/>
    <property type="match status" value="2"/>
</dbReference>
<dbReference type="SUPFAM" id="SSF50978">
    <property type="entry name" value="WD40 repeat-like"/>
    <property type="match status" value="1"/>
</dbReference>
<dbReference type="GO" id="GO:0016567">
    <property type="term" value="P:protein ubiquitination"/>
    <property type="evidence" value="ECO:0007669"/>
    <property type="project" value="InterPro"/>
</dbReference>
<protein>
    <submittedName>
        <fullName evidence="5">F-box/WD repeat-containing protein 5</fullName>
    </submittedName>
</protein>
<dbReference type="PANTHER" id="PTHR20995:SF17">
    <property type="entry name" value="F-BOX_WD REPEAT-CONTAINING PROTEIN 5"/>
    <property type="match status" value="1"/>
</dbReference>
<dbReference type="InterPro" id="IPR036047">
    <property type="entry name" value="F-box-like_dom_sf"/>
</dbReference>
<dbReference type="InterPro" id="IPR036322">
    <property type="entry name" value="WD40_repeat_dom_sf"/>
</dbReference>
<dbReference type="Proteomes" id="UP000515152">
    <property type="component" value="Chromosome 12"/>
</dbReference>
<dbReference type="PROSITE" id="PS50294">
    <property type="entry name" value="WD_REPEATS_REGION"/>
    <property type="match status" value="2"/>
</dbReference>
<dbReference type="InterPro" id="IPR015943">
    <property type="entry name" value="WD40/YVTN_repeat-like_dom_sf"/>
</dbReference>
<dbReference type="GO" id="GO:0019005">
    <property type="term" value="C:SCF ubiquitin ligase complex"/>
    <property type="evidence" value="ECO:0007669"/>
    <property type="project" value="InterPro"/>
</dbReference>
<evidence type="ECO:0000259" key="3">
    <source>
        <dbReference type="PROSITE" id="PS50181"/>
    </source>
</evidence>
<gene>
    <name evidence="5" type="primary">fbxw5</name>
</gene>
<dbReference type="SUPFAM" id="SSF81383">
    <property type="entry name" value="F-box domain"/>
    <property type="match status" value="1"/>
</dbReference>
<dbReference type="PROSITE" id="PS50181">
    <property type="entry name" value="FBOX"/>
    <property type="match status" value="1"/>
</dbReference>
<dbReference type="SMART" id="SM00320">
    <property type="entry name" value="WD40"/>
    <property type="match status" value="3"/>
</dbReference>
<evidence type="ECO:0000256" key="1">
    <source>
        <dbReference type="PROSITE-ProRule" id="PRU00221"/>
    </source>
</evidence>
<evidence type="ECO:0000313" key="4">
    <source>
        <dbReference type="Proteomes" id="UP000515152"/>
    </source>
</evidence>
<dbReference type="GO" id="GO:0080008">
    <property type="term" value="C:Cul4-RING E3 ubiquitin ligase complex"/>
    <property type="evidence" value="ECO:0007669"/>
    <property type="project" value="InterPro"/>
</dbReference>
<dbReference type="Pfam" id="PF12937">
    <property type="entry name" value="F-box-like"/>
    <property type="match status" value="1"/>
</dbReference>
<dbReference type="KEGG" id="char:105890531"/>
<accession>A0A6P3VHQ2</accession>
<dbReference type="FunFam" id="2.130.10.10:FF:000305">
    <property type="entry name" value="F-box/WD repeat-containing protein 5 isoform X1"/>
    <property type="match status" value="1"/>
</dbReference>
<dbReference type="CDD" id="cd22132">
    <property type="entry name" value="F-box_FBXW5"/>
    <property type="match status" value="1"/>
</dbReference>
<evidence type="ECO:0000256" key="2">
    <source>
        <dbReference type="SAM" id="MobiDB-lite"/>
    </source>
</evidence>
<dbReference type="PROSITE" id="PS50082">
    <property type="entry name" value="WD_REPEATS_2"/>
    <property type="match status" value="2"/>
</dbReference>
<name>A0A6P3VHQ2_CLUHA</name>
<feature type="repeat" description="WD" evidence="1">
    <location>
        <begin position="86"/>
        <end position="127"/>
    </location>
</feature>
<dbReference type="InterPro" id="IPR001810">
    <property type="entry name" value="F-box_dom"/>
</dbReference>
<feature type="domain" description="F-box" evidence="3">
    <location>
        <begin position="1"/>
        <end position="47"/>
    </location>
</feature>